<feature type="region of interest" description="Disordered" evidence="1">
    <location>
        <begin position="237"/>
        <end position="266"/>
    </location>
</feature>
<feature type="compositionally biased region" description="Gly residues" evidence="1">
    <location>
        <begin position="905"/>
        <end position="915"/>
    </location>
</feature>
<feature type="compositionally biased region" description="Polar residues" evidence="1">
    <location>
        <begin position="237"/>
        <end position="246"/>
    </location>
</feature>
<gene>
    <name evidence="2" type="ORF">H072_6624</name>
</gene>
<name>S8A943_DACHA</name>
<feature type="compositionally biased region" description="Polar residues" evidence="1">
    <location>
        <begin position="721"/>
        <end position="738"/>
    </location>
</feature>
<evidence type="ECO:0000256" key="1">
    <source>
        <dbReference type="SAM" id="MobiDB-lite"/>
    </source>
</evidence>
<feature type="region of interest" description="Disordered" evidence="1">
    <location>
        <begin position="888"/>
        <end position="951"/>
    </location>
</feature>
<dbReference type="EMBL" id="AQGS01000467">
    <property type="protein sequence ID" value="EPS39540.1"/>
    <property type="molecule type" value="Genomic_DNA"/>
</dbReference>
<feature type="region of interest" description="Disordered" evidence="1">
    <location>
        <begin position="281"/>
        <end position="320"/>
    </location>
</feature>
<comment type="caution">
    <text evidence="2">The sequence shown here is derived from an EMBL/GenBank/DDBJ whole genome shotgun (WGS) entry which is preliminary data.</text>
</comment>
<feature type="region of interest" description="Disordered" evidence="1">
    <location>
        <begin position="751"/>
        <end position="781"/>
    </location>
</feature>
<feature type="compositionally biased region" description="Polar residues" evidence="1">
    <location>
        <begin position="65"/>
        <end position="75"/>
    </location>
</feature>
<feature type="compositionally biased region" description="Polar residues" evidence="1">
    <location>
        <begin position="932"/>
        <end position="951"/>
    </location>
</feature>
<dbReference type="Proteomes" id="UP000015100">
    <property type="component" value="Unassembled WGS sequence"/>
</dbReference>
<feature type="region of interest" description="Disordered" evidence="1">
    <location>
        <begin position="709"/>
        <end position="738"/>
    </location>
</feature>
<reference evidence="3" key="2">
    <citation type="submission" date="2013-04" db="EMBL/GenBank/DDBJ databases">
        <title>Genomic mechanisms accounting for the adaptation to parasitism in nematode-trapping fungi.</title>
        <authorList>
            <person name="Ahren D.G."/>
        </authorList>
    </citation>
    <scope>NUCLEOTIDE SEQUENCE [LARGE SCALE GENOMIC DNA]</scope>
    <source>
        <strain evidence="3">CBS 200.50</strain>
    </source>
</reference>
<feature type="compositionally biased region" description="Polar residues" evidence="1">
    <location>
        <begin position="814"/>
        <end position="833"/>
    </location>
</feature>
<dbReference type="HOGENOM" id="CLU_306535_0_0_1"/>
<sequence>MMTGSEFVRTSNGQWTKVPGSRLAESILQKSLSRELGMSLRAETINHSNSSFFPPSASIRHKSSGSRTKSVPLSSGTNSLLEIASSTLLKDMDPTQDDYQLWVRGQQASLPMSAEQEQFLSTPAEIPSLPWGLNSKTNNIWEKGPVSDQLSRPPRHEDSILAAQSARLEKLLRYEIELEQAKLFPPENPRPKKPSLPQYSPIVDLPDEFKGLTVNQIFKICYDRYLAKGKAEDQVLAQNGRTTPSPLQEDDNDKKSENSDASSAACSEDLPFISSINLDSKRKREVKKAREARAARDAALGITRNSSSSTDSPRGNNAAVGDLSFVTANSDPEQADDTPLFTIRSKKQPIKIVDPKTLQRPDKPKSPKDLANDVDFLKRGLRVLVTSGDLIRDAYSMFKAVGMDTAILDQTLKWLRFLQEFIENYTATLKNAEALKMAKFRNDVFENLGQTMLHKKKIDNAILGWTNFAISMFPMVENAEGKRSVLEDPDELGIEGRPPQRVSHMHSKACLDMNHELQKLTEGNRLKFKTLLTMLIESLGECKDWLIKAPSYAKAKSLKQPDFRPSDGFSVPSIEVEPPIVKLTEKPTSSRTLEFENKTQNREVRDMKSGNEHVLDNTSASSAAFGQLVETTNLEYGQYENGQYHYQNQGQWYPPNFAIHTHNNHQSGPNGGEYAQQAGSQVLRSRSTANQQINVDGYHGSQMHMNYQQDVPSKQSHKSQHNMSRGRQSGRSGAHSCNASAGARQNYVNSNYHSHTGQLSSHQQHSNFSNQTHDYLYNPDNGAYQDVRYNYLPQSQSYQSTANLQLGLQHPQGWRSTNGANLDNSYPDSQQQQYMNSNNRATPEQIIGSSEFIRQQDRNSAAAAAAAAAQSQRSMTVTPQMLQHSGMMLQHSHSSGDQYPTSSGGAQGYPQGTGGVYPPYAHGTWYPPHPLQQPQAAGPSQTRGVQKQGTQNVVYLNYGNHSGQVR</sequence>
<feature type="compositionally biased region" description="Polar residues" evidence="1">
    <location>
        <begin position="303"/>
        <end position="315"/>
    </location>
</feature>
<reference evidence="2 3" key="1">
    <citation type="journal article" date="2013" name="PLoS Genet.">
        <title>Genomic mechanisms accounting for the adaptation to parasitism in nematode-trapping fungi.</title>
        <authorList>
            <person name="Meerupati T."/>
            <person name="Andersson K.M."/>
            <person name="Friman E."/>
            <person name="Kumar D."/>
            <person name="Tunlid A."/>
            <person name="Ahren D."/>
        </authorList>
    </citation>
    <scope>NUCLEOTIDE SEQUENCE [LARGE SCALE GENOMIC DNA]</scope>
    <source>
        <strain evidence="2 3">CBS 200.50</strain>
    </source>
</reference>
<proteinExistence type="predicted"/>
<feature type="region of interest" description="Disordered" evidence="1">
    <location>
        <begin position="51"/>
        <end position="75"/>
    </location>
</feature>
<feature type="compositionally biased region" description="Low complexity" evidence="1">
    <location>
        <begin position="758"/>
        <end position="771"/>
    </location>
</feature>
<organism evidence="2 3">
    <name type="scientific">Dactylellina haptotyla (strain CBS 200.50)</name>
    <name type="common">Nematode-trapping fungus</name>
    <name type="synonym">Monacrosporium haptotylum</name>
    <dbReference type="NCBI Taxonomy" id="1284197"/>
    <lineage>
        <taxon>Eukaryota</taxon>
        <taxon>Fungi</taxon>
        <taxon>Dikarya</taxon>
        <taxon>Ascomycota</taxon>
        <taxon>Pezizomycotina</taxon>
        <taxon>Orbiliomycetes</taxon>
        <taxon>Orbiliales</taxon>
        <taxon>Orbiliaceae</taxon>
        <taxon>Dactylellina</taxon>
    </lineage>
</organism>
<dbReference type="OMA" id="NFAISMF"/>
<evidence type="ECO:0000313" key="2">
    <source>
        <dbReference type="EMBL" id="EPS39540.1"/>
    </source>
</evidence>
<keyword evidence="3" id="KW-1185">Reference proteome</keyword>
<dbReference type="AlphaFoldDB" id="S8A943"/>
<feature type="compositionally biased region" description="Polar residues" evidence="1">
    <location>
        <begin position="891"/>
        <end position="903"/>
    </location>
</feature>
<dbReference type="OrthoDB" id="5421282at2759"/>
<evidence type="ECO:0000313" key="3">
    <source>
        <dbReference type="Proteomes" id="UP000015100"/>
    </source>
</evidence>
<accession>S8A943</accession>
<protein>
    <submittedName>
        <fullName evidence="2">Uncharacterized protein</fullName>
    </submittedName>
</protein>
<feature type="region of interest" description="Disordered" evidence="1">
    <location>
        <begin position="662"/>
        <end position="685"/>
    </location>
</feature>
<feature type="region of interest" description="Disordered" evidence="1">
    <location>
        <begin position="810"/>
        <end position="833"/>
    </location>
</feature>